<name>A0A0B7AG41_9EUPU</name>
<evidence type="ECO:0000313" key="3">
    <source>
        <dbReference type="EMBL" id="CEK79953.1"/>
    </source>
</evidence>
<proteinExistence type="predicted"/>
<evidence type="ECO:0000313" key="2">
    <source>
        <dbReference type="EMBL" id="CEK79952.1"/>
    </source>
</evidence>
<dbReference type="EMBL" id="HACG01033088">
    <property type="protein sequence ID" value="CEK79953.1"/>
    <property type="molecule type" value="Transcribed_RNA"/>
</dbReference>
<dbReference type="EMBL" id="HACG01033087">
    <property type="protein sequence ID" value="CEK79952.1"/>
    <property type="molecule type" value="Transcribed_RNA"/>
</dbReference>
<organism evidence="4">
    <name type="scientific">Arion vulgaris</name>
    <dbReference type="NCBI Taxonomy" id="1028688"/>
    <lineage>
        <taxon>Eukaryota</taxon>
        <taxon>Metazoa</taxon>
        <taxon>Spiralia</taxon>
        <taxon>Lophotrochozoa</taxon>
        <taxon>Mollusca</taxon>
        <taxon>Gastropoda</taxon>
        <taxon>Heterobranchia</taxon>
        <taxon>Euthyneura</taxon>
        <taxon>Panpulmonata</taxon>
        <taxon>Eupulmonata</taxon>
        <taxon>Stylommatophora</taxon>
        <taxon>Helicina</taxon>
        <taxon>Arionoidea</taxon>
        <taxon>Arionidae</taxon>
        <taxon>Arion</taxon>
    </lineage>
</organism>
<accession>A0A0B7AG41</accession>
<dbReference type="EMBL" id="HACG01033085">
    <property type="protein sequence ID" value="CEK79950.1"/>
    <property type="molecule type" value="Transcribed_RNA"/>
</dbReference>
<dbReference type="AlphaFoldDB" id="A0A0B7AG41"/>
<evidence type="ECO:0000313" key="4">
    <source>
        <dbReference type="EMBL" id="CEK79954.1"/>
    </source>
</evidence>
<protein>
    <submittedName>
        <fullName evidence="4">Uncharacterized protein</fullName>
    </submittedName>
</protein>
<sequence>MITSHTRIHVFVAQQLATMGHKVWCAVPSAFDKRKSESYPGVTTYKYIDFWETSEEMLISELEGTIYKAFSTWNEWKLSAMDVDSMC</sequence>
<reference evidence="4" key="1">
    <citation type="submission" date="2014-12" db="EMBL/GenBank/DDBJ databases">
        <title>Insight into the proteome of Arion vulgaris.</title>
        <authorList>
            <person name="Aradska J."/>
            <person name="Bulat T."/>
            <person name="Smidak R."/>
            <person name="Sarate P."/>
            <person name="Gangsoo J."/>
            <person name="Sialana F."/>
            <person name="Bilban M."/>
            <person name="Lubec G."/>
        </authorList>
    </citation>
    <scope>NUCLEOTIDE SEQUENCE</scope>
    <source>
        <tissue evidence="4">Skin</tissue>
    </source>
</reference>
<gene>
    <name evidence="4" type="primary">ORF118323</name>
    <name evidence="1" type="synonym">ORF118314</name>
    <name evidence="2" type="synonym">ORF118317</name>
    <name evidence="3" type="synonym">ORF118320</name>
</gene>
<dbReference type="EMBL" id="HACG01033089">
    <property type="protein sequence ID" value="CEK79954.1"/>
    <property type="molecule type" value="Transcribed_RNA"/>
</dbReference>
<evidence type="ECO:0000313" key="1">
    <source>
        <dbReference type="EMBL" id="CEK79950.1"/>
    </source>
</evidence>